<evidence type="ECO:0000256" key="2">
    <source>
        <dbReference type="SAM" id="Phobius"/>
    </source>
</evidence>
<evidence type="ECO:0000313" key="3">
    <source>
        <dbReference type="EMBL" id="KAK3240285.1"/>
    </source>
</evidence>
<feature type="region of interest" description="Disordered" evidence="1">
    <location>
        <begin position="265"/>
        <end position="308"/>
    </location>
</feature>
<accession>A0AAE0BQP8</accession>
<keyword evidence="2" id="KW-1133">Transmembrane helix</keyword>
<keyword evidence="4" id="KW-1185">Reference proteome</keyword>
<feature type="compositionally biased region" description="Low complexity" evidence="1">
    <location>
        <begin position="345"/>
        <end position="356"/>
    </location>
</feature>
<keyword evidence="2" id="KW-0472">Membrane</keyword>
<proteinExistence type="predicted"/>
<comment type="caution">
    <text evidence="3">The sequence shown here is derived from an EMBL/GenBank/DDBJ whole genome shotgun (WGS) entry which is preliminary data.</text>
</comment>
<evidence type="ECO:0000256" key="1">
    <source>
        <dbReference type="SAM" id="MobiDB-lite"/>
    </source>
</evidence>
<dbReference type="AlphaFoldDB" id="A0AAE0BQP8"/>
<sequence length="905" mass="100229">MNNSSPNSDETRAMPREAQALQEEQVEIGDSNGVSPVKACHGAAAHHLIPTLREAYADRADKRISYLQLIAFIIFLLLYFLTLEMQSSPSHDYAVREGILEALGPQDLNGEPRKMFVSHPEVYDWLRKVTTAIFVPMKCGDTFCDKPEEFPAFAHHGCQADCGVMNATAYTVVLEPRFTGSEAVIQEALRTVTYNLCTDDPVAVCWWEEPQTFRKNFLRHLHGDLRLPDANWNLMVYDLVPSQGLVVGGIALDSSDSDLENMTAADTDAGRRLKEVRRPGPVPERRSRVKRHLPPSRLPPPSPTSHGVEPAFKAEAARLRVLSEEGGSCVEGTSATAAPQGGNGSETAGAGDSSASASGFQSEWSLWQEHAVAAMMDVEVRSAEYCRSEINTLAEQLVAQTLNCDTMSEGKEGYFALYCCPVYKALLEGNCWCTVAVLEDWSDISQAFVAHDSYFPAALCHEFFPSEYPPLIQGPQCPILPPKLHLQGLNPTACHWLNLLLFGEHGERNVNYYGQTEWLTECWDSQLDVLSNSTVCCEVVEQYLEYDCYCFSCAEPSALDVYMMEVMVRAASVCGLPIQRVHPDCHYDDSRIYPQGDYPGGCEAFSDTPTHIRYVADSLYTSKQLRIEYTMWQSSVADGWLTLHGDEWNSSLTSSPAPVTFQTCAAVSDTPPFECAGYFDAFCRLANNEMLYDFVEDDSFDCFSANADELIDMVCDERILELCGGEELPYCSVDITLTDYTENVATTRERYNSCRGADVCHQAQAECSANLPDISSKLDECVTRPNSTVAQGYNAYKYHPSDLYLCSLARDWTYRAGEGAAHTSCDVILGDVRQLEKRFNSEVGAQSLVDLSLCLEKLRLTKQGDPGLSRVEGDTAAAEEVGGACATEDRKEKFWLTKQGGRDLG</sequence>
<feature type="transmembrane region" description="Helical" evidence="2">
    <location>
        <begin position="64"/>
        <end position="81"/>
    </location>
</feature>
<gene>
    <name evidence="3" type="ORF">CYMTET_49859</name>
</gene>
<reference evidence="3 4" key="1">
    <citation type="journal article" date="2015" name="Genome Biol. Evol.">
        <title>Comparative Genomics of a Bacterivorous Green Alga Reveals Evolutionary Causalities and Consequences of Phago-Mixotrophic Mode of Nutrition.</title>
        <authorList>
            <person name="Burns J.A."/>
            <person name="Paasch A."/>
            <person name="Narechania A."/>
            <person name="Kim E."/>
        </authorList>
    </citation>
    <scope>NUCLEOTIDE SEQUENCE [LARGE SCALE GENOMIC DNA]</scope>
    <source>
        <strain evidence="3 4">PLY_AMNH</strain>
    </source>
</reference>
<protein>
    <submittedName>
        <fullName evidence="3">Uncharacterized protein</fullName>
    </submittedName>
</protein>
<name>A0AAE0BQP8_9CHLO</name>
<feature type="compositionally biased region" description="Basic and acidic residues" evidence="1">
    <location>
        <begin position="268"/>
        <end position="286"/>
    </location>
</feature>
<feature type="region of interest" description="Disordered" evidence="1">
    <location>
        <begin position="329"/>
        <end position="356"/>
    </location>
</feature>
<dbReference type="Proteomes" id="UP001190700">
    <property type="component" value="Unassembled WGS sequence"/>
</dbReference>
<keyword evidence="2" id="KW-0812">Transmembrane</keyword>
<evidence type="ECO:0000313" key="4">
    <source>
        <dbReference type="Proteomes" id="UP001190700"/>
    </source>
</evidence>
<dbReference type="EMBL" id="LGRX02033685">
    <property type="protein sequence ID" value="KAK3240285.1"/>
    <property type="molecule type" value="Genomic_DNA"/>
</dbReference>
<organism evidence="3 4">
    <name type="scientific">Cymbomonas tetramitiformis</name>
    <dbReference type="NCBI Taxonomy" id="36881"/>
    <lineage>
        <taxon>Eukaryota</taxon>
        <taxon>Viridiplantae</taxon>
        <taxon>Chlorophyta</taxon>
        <taxon>Pyramimonadophyceae</taxon>
        <taxon>Pyramimonadales</taxon>
        <taxon>Pyramimonadaceae</taxon>
        <taxon>Cymbomonas</taxon>
    </lineage>
</organism>